<reference evidence="12" key="3">
    <citation type="submission" date="2025-09" db="UniProtKB">
        <authorList>
            <consortium name="Ensembl"/>
        </authorList>
    </citation>
    <scope>IDENTIFICATION</scope>
</reference>
<keyword evidence="7" id="KW-0325">Glycoprotein</keyword>
<dbReference type="InterPro" id="IPR013783">
    <property type="entry name" value="Ig-like_fold"/>
</dbReference>
<dbReference type="Gene3D" id="2.60.40.10">
    <property type="entry name" value="Immunoglobulins"/>
    <property type="match status" value="1"/>
</dbReference>
<evidence type="ECO:0000256" key="5">
    <source>
        <dbReference type="ARBA" id="ARBA00023136"/>
    </source>
</evidence>
<name>A0A3B4C0D4_PYGNA</name>
<dbReference type="PANTHER" id="PTHR23037:SF36">
    <property type="entry name" value="INTERLEUKIN 21 RECEPTOR, TANDEM DUPLICATE 1"/>
    <property type="match status" value="1"/>
</dbReference>
<organism evidence="12 13">
    <name type="scientific">Pygocentrus nattereri</name>
    <name type="common">Red-bellied piranha</name>
    <dbReference type="NCBI Taxonomy" id="42514"/>
    <lineage>
        <taxon>Eukaryota</taxon>
        <taxon>Metazoa</taxon>
        <taxon>Chordata</taxon>
        <taxon>Craniata</taxon>
        <taxon>Vertebrata</taxon>
        <taxon>Euteleostomi</taxon>
        <taxon>Actinopterygii</taxon>
        <taxon>Neopterygii</taxon>
        <taxon>Teleostei</taxon>
        <taxon>Ostariophysi</taxon>
        <taxon>Characiformes</taxon>
        <taxon>Characoidei</taxon>
        <taxon>Pygocentrus</taxon>
    </lineage>
</organism>
<dbReference type="PANTHER" id="PTHR23037">
    <property type="entry name" value="CYTOKINE RECEPTOR"/>
    <property type="match status" value="1"/>
</dbReference>
<dbReference type="AlphaFoldDB" id="A0A3B4C0D4"/>
<evidence type="ECO:0000256" key="1">
    <source>
        <dbReference type="ARBA" id="ARBA00004479"/>
    </source>
</evidence>
<dbReference type="OMA" id="PQHENQI"/>
<reference evidence="12" key="2">
    <citation type="submission" date="2025-08" db="UniProtKB">
        <authorList>
            <consortium name="Ensembl"/>
        </authorList>
    </citation>
    <scope>IDENTIFICATION</scope>
</reference>
<evidence type="ECO:0000256" key="9">
    <source>
        <dbReference type="SAM" id="Phobius"/>
    </source>
</evidence>
<keyword evidence="4 9" id="KW-1133">Transmembrane helix</keyword>
<keyword evidence="2 9" id="KW-0812">Transmembrane</keyword>
<evidence type="ECO:0000259" key="11">
    <source>
        <dbReference type="PROSITE" id="PS50853"/>
    </source>
</evidence>
<accession>A0A3B4C0D4</accession>
<dbReference type="GO" id="GO:0004896">
    <property type="term" value="F:cytokine receptor activity"/>
    <property type="evidence" value="ECO:0007669"/>
    <property type="project" value="TreeGrafter"/>
</dbReference>
<keyword evidence="13" id="KW-1185">Reference proteome</keyword>
<feature type="transmembrane region" description="Helical" evidence="9">
    <location>
        <begin position="137"/>
        <end position="155"/>
    </location>
</feature>
<feature type="chain" id="PRO_5043590557" description="Fibronectin type-III domain-containing protein" evidence="10">
    <location>
        <begin position="24"/>
        <end position="568"/>
    </location>
</feature>
<keyword evidence="5 9" id="KW-0472">Membrane</keyword>
<dbReference type="Proteomes" id="UP001501920">
    <property type="component" value="Chromosome 27"/>
</dbReference>
<keyword evidence="3 10" id="KW-0732">Signal</keyword>
<evidence type="ECO:0000256" key="2">
    <source>
        <dbReference type="ARBA" id="ARBA00022692"/>
    </source>
</evidence>
<evidence type="ECO:0000256" key="10">
    <source>
        <dbReference type="SAM" id="SignalP"/>
    </source>
</evidence>
<dbReference type="InterPro" id="IPR003961">
    <property type="entry name" value="FN3_dom"/>
</dbReference>
<evidence type="ECO:0000256" key="4">
    <source>
        <dbReference type="ARBA" id="ARBA00022989"/>
    </source>
</evidence>
<dbReference type="STRING" id="42514.ENSPNAP00000004114"/>
<evidence type="ECO:0000256" key="6">
    <source>
        <dbReference type="ARBA" id="ARBA00023170"/>
    </source>
</evidence>
<evidence type="ECO:0000313" key="12">
    <source>
        <dbReference type="Ensembl" id="ENSPNAP00000004114.2"/>
    </source>
</evidence>
<dbReference type="SUPFAM" id="SSF49265">
    <property type="entry name" value="Fibronectin type III"/>
    <property type="match status" value="1"/>
</dbReference>
<comment type="subcellular location">
    <subcellularLocation>
        <location evidence="1">Membrane</location>
        <topology evidence="1">Single-pass type I membrane protein</topology>
    </subcellularLocation>
</comment>
<dbReference type="GO" id="GO:0009897">
    <property type="term" value="C:external side of plasma membrane"/>
    <property type="evidence" value="ECO:0007669"/>
    <property type="project" value="TreeGrafter"/>
</dbReference>
<feature type="domain" description="Fibronectin type-III" evidence="11">
    <location>
        <begin position="158"/>
        <end position="265"/>
    </location>
</feature>
<feature type="transmembrane region" description="Helical" evidence="9">
    <location>
        <begin position="277"/>
        <end position="295"/>
    </location>
</feature>
<feature type="transmembrane region" description="Helical" evidence="9">
    <location>
        <begin position="113"/>
        <end position="132"/>
    </location>
</feature>
<sequence>MMAALCQAVFLLVVCGLVQQTDCACNVTCTTDYFSRLNCSTSGTEGPESCDVEAECRDEFESVNGSCVIRPPQRWCTIEPERFYQMVNIDTVCTLKVKWSNQQQEPICTSKDMNLQAIGVYLPVCAWSWFIFSFHPYLFIQIHLFNFFALFLHVLKVKPRQPFNLTLTKSNGDFNLSWEMAYISDGGLDGLLMYRVRLEPADGLNEKHRKEFYVRDDCRYQEIRCELLLPNKAYVASVQATVNSRSFPSSQWSEWSTSSEWSCPHTDSSALTGPNRYHLLFLLSGLLLFVLLFFFGKQGWHKKLGLFQYIPNPQDFFKPLYHTYQGDFKKWVGPVLTFNSFDILEKSVPLQVLTEKQLASVPLQRELLQEPGSGGTGLGDWSLLSLVNAGSSKRYFLGGSSLGTTHSGGHISMDTVTVSGQEGTMSDWTGGSSRNRPDPGFHRAGQRAPGVSDEDDFPGLDGREGLEERGVDNWQLQGNEMDNIEEISLDSYSSNEQSDDGYPQMGLDLDTIDSGFLESDCSSPMNSECDGGEQMDAALLAGGVGAHSNYVKQWVAVTPLSEDQSNSE</sequence>
<keyword evidence="6" id="KW-0675">Receptor</keyword>
<reference evidence="12 13" key="1">
    <citation type="submission" date="2020-10" db="EMBL/GenBank/DDBJ databases">
        <title>Pygocentrus nattereri (red-bellied piranha) genome, fPygNat1, primary haplotype.</title>
        <authorList>
            <person name="Myers G."/>
            <person name="Meyer A."/>
            <person name="Karagic N."/>
            <person name="Pippel M."/>
            <person name="Winkler S."/>
            <person name="Tracey A."/>
            <person name="Wood J."/>
            <person name="Formenti G."/>
            <person name="Howe K."/>
            <person name="Fedrigo O."/>
            <person name="Jarvis E.D."/>
        </authorList>
    </citation>
    <scope>NUCLEOTIDE SEQUENCE [LARGE SCALE GENOMIC DNA]</scope>
</reference>
<evidence type="ECO:0000256" key="3">
    <source>
        <dbReference type="ARBA" id="ARBA00022729"/>
    </source>
</evidence>
<protein>
    <recommendedName>
        <fullName evidence="11">Fibronectin type-III domain-containing protein</fullName>
    </recommendedName>
</protein>
<dbReference type="InterPro" id="IPR036116">
    <property type="entry name" value="FN3_sf"/>
</dbReference>
<evidence type="ECO:0000256" key="7">
    <source>
        <dbReference type="ARBA" id="ARBA00023180"/>
    </source>
</evidence>
<dbReference type="GeneTree" id="ENSGT00510000049239"/>
<dbReference type="PROSITE" id="PS50853">
    <property type="entry name" value="FN3"/>
    <property type="match status" value="1"/>
</dbReference>
<evidence type="ECO:0000313" key="13">
    <source>
        <dbReference type="Proteomes" id="UP001501920"/>
    </source>
</evidence>
<dbReference type="Ensembl" id="ENSPNAT00000007560.2">
    <property type="protein sequence ID" value="ENSPNAP00000004114.2"/>
    <property type="gene ID" value="ENSPNAG00000010551.2"/>
</dbReference>
<proteinExistence type="predicted"/>
<feature type="region of interest" description="Disordered" evidence="8">
    <location>
        <begin position="426"/>
        <end position="459"/>
    </location>
</feature>
<feature type="signal peptide" evidence="10">
    <location>
        <begin position="1"/>
        <end position="23"/>
    </location>
</feature>
<evidence type="ECO:0000256" key="8">
    <source>
        <dbReference type="SAM" id="MobiDB-lite"/>
    </source>
</evidence>